<keyword evidence="1" id="KW-0472">Membrane</keyword>
<sequence length="163" mass="18536">MNCNIDLRYVVPAVISIFFVVLPSENNLPIPHNNLGIIPSLGDPIFVMVSLVLAVVIFVFLFTSFNLPLTVKPIYLRTRHFSLSWTLSLLASLIFPPSHFWLFFPILVIMSPWDTMLLDRVISLPARIIFCVPQRQREESEPQPPPPQVAIQVIENEGIATRM</sequence>
<accession>A0A5N6L653</accession>
<feature type="transmembrane region" description="Helical" evidence="1">
    <location>
        <begin position="44"/>
        <end position="67"/>
    </location>
</feature>
<dbReference type="Proteomes" id="UP000327013">
    <property type="component" value="Unassembled WGS sequence"/>
</dbReference>
<comment type="caution">
    <text evidence="2">The sequence shown here is derived from an EMBL/GenBank/DDBJ whole genome shotgun (WGS) entry which is preliminary data.</text>
</comment>
<dbReference type="AlphaFoldDB" id="A0A5N6L653"/>
<feature type="transmembrane region" description="Helical" evidence="1">
    <location>
        <begin position="87"/>
        <end position="110"/>
    </location>
</feature>
<keyword evidence="1" id="KW-1133">Transmembrane helix</keyword>
<reference evidence="2 3" key="1">
    <citation type="submission" date="2019-06" db="EMBL/GenBank/DDBJ databases">
        <title>A chromosomal-level reference genome of Carpinus fangiana (Coryloideae, Betulaceae).</title>
        <authorList>
            <person name="Yang X."/>
            <person name="Wang Z."/>
            <person name="Zhang L."/>
            <person name="Hao G."/>
            <person name="Liu J."/>
            <person name="Yang Y."/>
        </authorList>
    </citation>
    <scope>NUCLEOTIDE SEQUENCE [LARGE SCALE GENOMIC DNA]</scope>
    <source>
        <strain evidence="2">Cfa_2016G</strain>
        <tissue evidence="2">Leaf</tissue>
    </source>
</reference>
<keyword evidence="3" id="KW-1185">Reference proteome</keyword>
<proteinExistence type="predicted"/>
<evidence type="ECO:0000256" key="1">
    <source>
        <dbReference type="SAM" id="Phobius"/>
    </source>
</evidence>
<dbReference type="EMBL" id="VIBQ01000209">
    <property type="protein sequence ID" value="KAB9428335.1"/>
    <property type="molecule type" value="Genomic_DNA"/>
</dbReference>
<evidence type="ECO:0000313" key="2">
    <source>
        <dbReference type="EMBL" id="KAB9428335.1"/>
    </source>
</evidence>
<feature type="transmembrane region" description="Helical" evidence="1">
    <location>
        <begin position="7"/>
        <end position="24"/>
    </location>
</feature>
<evidence type="ECO:0000313" key="3">
    <source>
        <dbReference type="Proteomes" id="UP000327013"/>
    </source>
</evidence>
<protein>
    <submittedName>
        <fullName evidence="2">Uncharacterized protein</fullName>
    </submittedName>
</protein>
<gene>
    <name evidence="2" type="ORF">FH972_027036</name>
</gene>
<organism evidence="2 3">
    <name type="scientific">Carpinus fangiana</name>
    <dbReference type="NCBI Taxonomy" id="176857"/>
    <lineage>
        <taxon>Eukaryota</taxon>
        <taxon>Viridiplantae</taxon>
        <taxon>Streptophyta</taxon>
        <taxon>Embryophyta</taxon>
        <taxon>Tracheophyta</taxon>
        <taxon>Spermatophyta</taxon>
        <taxon>Magnoliopsida</taxon>
        <taxon>eudicotyledons</taxon>
        <taxon>Gunneridae</taxon>
        <taxon>Pentapetalae</taxon>
        <taxon>rosids</taxon>
        <taxon>fabids</taxon>
        <taxon>Fagales</taxon>
        <taxon>Betulaceae</taxon>
        <taxon>Carpinus</taxon>
    </lineage>
</organism>
<keyword evidence="1" id="KW-0812">Transmembrane</keyword>
<name>A0A5N6L653_9ROSI</name>